<evidence type="ECO:0000256" key="3">
    <source>
        <dbReference type="ARBA" id="ARBA00022475"/>
    </source>
</evidence>
<reference evidence="9 10" key="1">
    <citation type="submission" date="2016-10" db="EMBL/GenBank/DDBJ databases">
        <title>Complete Genome Sequence of Peptococcaceae strain DCMF.</title>
        <authorList>
            <person name="Edwards R.J."/>
            <person name="Holland S.I."/>
            <person name="Deshpande N.P."/>
            <person name="Wong Y.K."/>
            <person name="Ertan H."/>
            <person name="Manefield M."/>
            <person name="Russell T.L."/>
            <person name="Lee M.J."/>
        </authorList>
    </citation>
    <scope>NUCLEOTIDE SEQUENCE [LARGE SCALE GENOMIC DNA]</scope>
    <source>
        <strain evidence="9 10">DCMF</strain>
    </source>
</reference>
<keyword evidence="4 7" id="KW-0812">Transmembrane</keyword>
<protein>
    <recommendedName>
        <fullName evidence="8">Major facilitator superfamily (MFS) profile domain-containing protein</fullName>
    </recommendedName>
</protein>
<keyword evidence="3" id="KW-1003">Cell membrane</keyword>
<evidence type="ECO:0000313" key="9">
    <source>
        <dbReference type="EMBL" id="ATW27145.1"/>
    </source>
</evidence>
<keyword evidence="10" id="KW-1185">Reference proteome</keyword>
<dbReference type="PANTHER" id="PTHR43414:SF6">
    <property type="entry name" value="MULTIDRUG RESISTANCE PROTEIN MDTG"/>
    <property type="match status" value="1"/>
</dbReference>
<feature type="transmembrane region" description="Helical" evidence="7">
    <location>
        <begin position="373"/>
        <end position="393"/>
    </location>
</feature>
<evidence type="ECO:0000259" key="8">
    <source>
        <dbReference type="PROSITE" id="PS50850"/>
    </source>
</evidence>
<dbReference type="Gene3D" id="1.20.1250.20">
    <property type="entry name" value="MFS general substrate transporter like domains"/>
    <property type="match status" value="2"/>
</dbReference>
<dbReference type="InterPro" id="IPR001958">
    <property type="entry name" value="Tet-R_TetA/multi-R_MdtG-like"/>
</dbReference>
<proteinExistence type="predicted"/>
<dbReference type="GO" id="GO:0022857">
    <property type="term" value="F:transmembrane transporter activity"/>
    <property type="evidence" value="ECO:0007669"/>
    <property type="project" value="InterPro"/>
</dbReference>
<feature type="transmembrane region" description="Helical" evidence="7">
    <location>
        <begin position="343"/>
        <end position="367"/>
    </location>
</feature>
<dbReference type="InterPro" id="IPR020846">
    <property type="entry name" value="MFS_dom"/>
</dbReference>
<feature type="transmembrane region" description="Helical" evidence="7">
    <location>
        <begin position="103"/>
        <end position="123"/>
    </location>
</feature>
<evidence type="ECO:0000256" key="5">
    <source>
        <dbReference type="ARBA" id="ARBA00022989"/>
    </source>
</evidence>
<feature type="transmembrane region" description="Helical" evidence="7">
    <location>
        <begin position="285"/>
        <end position="303"/>
    </location>
</feature>
<name>A0A3G1KY55_FORW1</name>
<evidence type="ECO:0000256" key="6">
    <source>
        <dbReference type="ARBA" id="ARBA00023136"/>
    </source>
</evidence>
<dbReference type="RefSeq" id="WP_214658813.1">
    <property type="nucleotide sequence ID" value="NZ_CP017634.1"/>
</dbReference>
<dbReference type="EMBL" id="CP017634">
    <property type="protein sequence ID" value="ATW27145.1"/>
    <property type="molecule type" value="Genomic_DNA"/>
</dbReference>
<feature type="transmembrane region" description="Helical" evidence="7">
    <location>
        <begin position="167"/>
        <end position="185"/>
    </location>
</feature>
<accession>A0A3G1KY55</accession>
<keyword evidence="5 7" id="KW-1133">Transmembrane helix</keyword>
<dbReference type="KEGG" id="fwa:DCMF_22490"/>
<dbReference type="PRINTS" id="PR01035">
    <property type="entry name" value="TCRTETA"/>
</dbReference>
<dbReference type="PANTHER" id="PTHR43414">
    <property type="entry name" value="MULTIDRUG RESISTANCE PROTEIN MDTG"/>
    <property type="match status" value="1"/>
</dbReference>
<dbReference type="SUPFAM" id="SSF103473">
    <property type="entry name" value="MFS general substrate transporter"/>
    <property type="match status" value="1"/>
</dbReference>
<dbReference type="Pfam" id="PF07690">
    <property type="entry name" value="MFS_1"/>
    <property type="match status" value="1"/>
</dbReference>
<keyword evidence="2" id="KW-0813">Transport</keyword>
<evidence type="ECO:0000256" key="1">
    <source>
        <dbReference type="ARBA" id="ARBA00004651"/>
    </source>
</evidence>
<dbReference type="Proteomes" id="UP000323521">
    <property type="component" value="Chromosome"/>
</dbReference>
<feature type="transmembrane region" description="Helical" evidence="7">
    <location>
        <begin position="144"/>
        <end position="161"/>
    </location>
</feature>
<evidence type="ECO:0000256" key="2">
    <source>
        <dbReference type="ARBA" id="ARBA00022448"/>
    </source>
</evidence>
<comment type="subcellular location">
    <subcellularLocation>
        <location evidence="1">Cell membrane</location>
        <topology evidence="1">Multi-pass membrane protein</topology>
    </subcellularLocation>
</comment>
<dbReference type="GO" id="GO:0005886">
    <property type="term" value="C:plasma membrane"/>
    <property type="evidence" value="ECO:0007669"/>
    <property type="project" value="UniProtKB-SubCell"/>
</dbReference>
<feature type="transmembrane region" description="Helical" evidence="7">
    <location>
        <begin position="44"/>
        <end position="66"/>
    </location>
</feature>
<dbReference type="InterPro" id="IPR036259">
    <property type="entry name" value="MFS_trans_sf"/>
</dbReference>
<dbReference type="InterPro" id="IPR011701">
    <property type="entry name" value="MFS"/>
</dbReference>
<sequence>MEKWKRNLFIVVLAQFVIRAAHTFVLPYLALFVAELGVSDPKQVAFWAGAIASANFLGQSLCSPIWGSLADRYGRKAMLLRSILAIGIFTLMMSIVVSPLQLFLVRLTLGCFSGFNAAAIAYISTETPKEKLGYSLGWLQTGQMAGFLIGPAIGGVLAHIWGFKGSFIIAGLITLGLFGLVYFVTETRTGHPSGNPTQEKRKGILEALKIIGKQPVQMALFFIIIITQLSNKSIEPQLAIFLSTIYEGKNLELVIANVFMITAVSNVILAPILGRFGDKNNHFQVLFWCLLGAGLVTIGQIWVNNIWQLLILRFALGAFLAGILPSANALIGTHTPFAQRGAVFGFLASANALGNFAGPIFGGSIIGLFGVDYGFYLVFCLTGMMFLLGGAFIRRWGRYGREEEA</sequence>
<dbReference type="PROSITE" id="PS50850">
    <property type="entry name" value="MFS"/>
    <property type="match status" value="1"/>
</dbReference>
<feature type="transmembrane region" description="Helical" evidence="7">
    <location>
        <begin position="78"/>
        <end position="97"/>
    </location>
</feature>
<feature type="transmembrane region" description="Helical" evidence="7">
    <location>
        <begin position="309"/>
        <end position="331"/>
    </location>
</feature>
<keyword evidence="6 7" id="KW-0472">Membrane</keyword>
<dbReference type="AlphaFoldDB" id="A0A3G1KY55"/>
<organism evidence="9 10">
    <name type="scientific">Formimonas warabiya</name>
    <dbReference type="NCBI Taxonomy" id="1761012"/>
    <lineage>
        <taxon>Bacteria</taxon>
        <taxon>Bacillati</taxon>
        <taxon>Bacillota</taxon>
        <taxon>Clostridia</taxon>
        <taxon>Eubacteriales</taxon>
        <taxon>Peptococcaceae</taxon>
        <taxon>Candidatus Formimonas</taxon>
    </lineage>
</organism>
<evidence type="ECO:0000313" key="10">
    <source>
        <dbReference type="Proteomes" id="UP000323521"/>
    </source>
</evidence>
<evidence type="ECO:0000256" key="7">
    <source>
        <dbReference type="SAM" id="Phobius"/>
    </source>
</evidence>
<gene>
    <name evidence="9" type="ORF">DCMF_22490</name>
</gene>
<feature type="domain" description="Major facilitator superfamily (MFS) profile" evidence="8">
    <location>
        <begin position="7"/>
        <end position="401"/>
    </location>
</feature>
<evidence type="ECO:0000256" key="4">
    <source>
        <dbReference type="ARBA" id="ARBA00022692"/>
    </source>
</evidence>
<feature type="transmembrane region" description="Helical" evidence="7">
    <location>
        <begin position="254"/>
        <end position="273"/>
    </location>
</feature>